<dbReference type="PANTHER" id="PTHR46769">
    <property type="entry name" value="POLYCYSTIC KIDNEY AND HEPATIC DISEASE 1 (AUTOSOMAL RECESSIVE)-LIKE 1"/>
    <property type="match status" value="1"/>
</dbReference>
<feature type="transmembrane region" description="Helical" evidence="3">
    <location>
        <begin position="4412"/>
        <end position="4436"/>
    </location>
</feature>
<name>A0A0N0E089_LEPPY</name>
<feature type="compositionally biased region" description="Polar residues" evidence="2">
    <location>
        <begin position="2549"/>
        <end position="2558"/>
    </location>
</feature>
<dbReference type="InterPro" id="IPR002909">
    <property type="entry name" value="IPT_dom"/>
</dbReference>
<keyword evidence="3" id="KW-1133">Transmembrane helix</keyword>
<keyword evidence="3 5" id="KW-0812">Transmembrane</keyword>
<proteinExistence type="predicted"/>
<dbReference type="CDD" id="cd00603">
    <property type="entry name" value="IPT_PCSR"/>
    <property type="match status" value="2"/>
</dbReference>
<comment type="caution">
    <text evidence="5">The sequence shown here is derived from an EMBL/GenBank/DDBJ whole genome shotgun (WGS) entry which is preliminary data.</text>
</comment>
<dbReference type="InterPro" id="IPR052387">
    <property type="entry name" value="Fibrocystin"/>
</dbReference>
<sequence length="4960" mass="525733">MFSNVSLLWAVGEITGDLTTGTVVRSLDVPQEAYGLYLVLPSLMLVAHTVTLPAVFGVAPGKGVRFWNQVWMVSTTYYDLKISGAFPRSTLFVNEDTAVFLRQLQFPELRDGDTYAYVHTAVEKCTVGGAGDGDTLHCRVAVESDVYDASDGGTVASAALMDACGGGVVVDLCLAHGTTSDDAAEAVVSGNFSGVSPVNGFPLSVAANSVLRLASLLEAVPSAGQFLRDAAAAGATSSSHDAADARLAEAAPTARAEDWVVMRFSFLYQNRRSGSYQVHCDGSVEDMYVSIRPYDDPFTPVHAHCIQPLADNSTSVFRHSVIDTVFDSENVLYINASCTFRLATLLDANATSAAFCGVSLEGIDVDFELVGGAPLSSHAVYEVRIPLDGAASSSSGVPGAPSVAYQATLSVDGEAAPIAVVDLPSLSSPADCYGLPWKIVEGVAAHPESALYGQRWGGLGYAHYTFIISASSGARYCHTFIAFHLTPDHASSCGQMKLNVTDVRTGAVDDVVLTQRVFCGSRSYFMDPISALQLRVPLIEVPRLVDLNALVPDTETGYMVYQYCVDVLFYLDDADGAAGAYAQNGPLIFTLLDTVDTPSSFVPWVRQAVPDPTTSLVLGDTLFFTGGALRYYDSTGAHPLTGTRFAVQLAAVDVEPCGDFYLVAPSGFFPELPARWINETTIALPITADVPGGWFNLTMTQGEAGEVYVYCGLSFRVSGSITSVTTADVAGPAGGTKVHIRGVNLPMAPPGTNVSLTLGYTRGNAQLRARRCTITFALSTAITCTTPRMSADVIAQLALFTEESEYAYTYWLPVNLTSYFYNGTSGAWEVFQSINVDTVGDGAELLSVKFRVSKATVTDVWPLDVSRMEGNPTFHIRGTGIESHSVLLCDVATIGTASTPEETSCILCLPRSFSAVGLVCDALWPLNERAYRVYVSEIALEGDTGFTVQTHLSVSSAQPDFIYPYAAGVELTLKGTWFASAVTTDMLLVAKANGGAEQRQYHAPFTFFTNTSISALAPDLSWMAERGGTLSLHVVYGVDQKDLAAVCTRCAIKVVSEAMMPSIDSIDPFSGQAPMLIRVYGSGFTQLVHSPKNPLAVARSSFVTGAGTPLGAVRAEEEGEEEQKETYIKIGADPCWIVDMLNTLIVCFLAEPCSNLDPDSTVRLVSRTFGSTGSTAAGTSSKLFFYCTMSLIDISHNVGSIAGGQELIITGLGFPTKAAQLSVTVAGAPCIVLNVTKTAITCLTSASPSGRGSTGVVVVNSRANGRDSSCCSYTYDPDITPTLTSVSPTVAAPGARLLLFGTNFPFNDALPYRTSNASASAGKMSVIFGYQMLEVTDIQSSTRASMTIPSDLFGRDYLSVHVPQIGNSAKYLARMFTVLMTPSMIVPSVGGFRGRTPVRFIGKAVSANQSAIKTRALLDVFVCGRRCIILDASEAGEVRCLTPEYMDEEFVAQYRASLSFPEVTSGFKLYVSSRSTVETATGIETASPSATTGWVDVTTFLAVGAADSYVGFTPNVISFIRIASPEVSILLEARLHSRLLLYNVMLFLVPSTPGIGQLDLSNAICRLHLSTAEAETFDLFSAAADPANASTWQENSSGESSYFTWPSLQVGANSLNFNALGTLPTAGYVRITCEGLPVSALELHNLTVNGYQVGPDATGGRCPVNIVAHHRRDQPGLSSCSSRTGESCPLFYYQASLTPVVTRYEPAYALASNVGARITLHGTGFGDDLSAVHTVLLDKALCTPVSVTDGELVCAMEGRVSRDAEWQVLWTNESGRGEAMLLSAQPFYAAVAWSSYLAWRGEGLPKEGQIVVIPRSNTILLDTTPPALTGMLLYGVLIISDELDIELRLGLLTISETGALIAGSAERPHTHSFTITLSTNVFQESPLFYIDDIHSISHQKEPYLDKTLEVLGGTLQLHGVPPTIATARLAVSASAGDVVVTVDRWVPWSVGDTVALVTKGDPNPHHVEKRVIAQRTANATHTVLRFSSDAPLANRHIGKDEMLSRWQGSGSSGTAGRAGEGWSAEEYASAVGTDVVYLTRTICIRGDAISAVSAVGGALWLINTTTSQLSHVEMYRTGKRGSTQTYSVWLQGIRYPADWVVFNDVVIYDAYYRGVVLQETRHVVLYQVTVLYADGFAVSSIGASDESATVQNSFFVGLYGGSGGADTVPAGLFTSSADVALRSSEICVCDGHGVWFALRFIFLSTGGRTCPGQRALAAIEENRIHHTGGHGLVVYPLQFNTGDRCLLGADGAASNDPASVNKAEMLASVEYTPGMLPAGTLQRQVIFSCGLYGVYLPPSSGYVLDDIVIMDCALASIFVDYATNMTVMRDTSFLATLPDGTCSARSETDEGGAAECRLAQRTGLHAQHGGHLSLSSLALGDFGGGSALRLATLSAPSSQATTYPRGSFAALRSAHLTVLFFNLSVVDGVDLKMMLAGDVALVDTDGQVSHSNVTSFFFFGGATVRVMPPNCVVFSAAEDGIDGAVHSAARPDSADTHAGAGEASTAPTTLSAMIGSGILVEESPNPSLSRVHGHDKTVAGMSGGVVVTLRSSGGNDNNGRAEEDKQRPRRDSFSRMVGNGVFNEKFRAPPKLTVCVAPSKRLSLLFVNVSGVDASAEPSKAVRCTTATAELREGDNTRFLIDAYMSQLSFRSNSTKASAVAFYTLTEDDGATQSDAASGVHAVWHSAVESTNTTWGKAGYYTLESSTNLTLAFRTAAGGQCYPSALSISVDPSLTWPTAALMVQVRVLPSASYFERQAFLNSSCSPSPLVGCITWANASIVDTVSITDKKDVSSAPDLVAVVRTTSSSSLPPPAFPATFTALMSLVHHPLCLNSAASATGSAAAKTARGPWDASPSLWAAVDVTSYGSNDDGEGVGYSGPYFPQMRPLVTSNSTTAADESDASSLFVSWYSAAAWADGVAPWNVNFSGTASAAAESAWHHDAYVIPFGTRVNLTLAEAAQVDGVLVVVGELFIAPAAAATTTSRARASAADTSSSAARDSCLRLSITTLIVLGKLNVSVVDTSGPRVCLVFGAGSASPKPYRLDANTLVYPGTLYAAGEVAVMGATAAPTVWRTTAMVRRNTTAFPTCTSIANLLQLQDWCELHARWAVGAYIYHNASAEELAENYVDDVVAELHVATEQCLATVRDFLPSWMQWTPNPVIADAPAELLVSWRRRDRVGLTSGSSSLNEAEEGTFAQDVNGSYVRSRISGADIKAVANVTTVSVDNGAVLSDWTWSHGREYSRDETSRLPGYGVNSEVVSLTKTVELDCAVPRRIRGRGCMILITRQRHPHLLFEPPRFRASGVSVRHFGKGGQLRGGVAAVEGVEPLTFLPAMYVNITAVPGERVTNQTVMDTLGYAMLSGSVIERSYGTALYTDRRNTHLFMVDSAVWYSEGGGVRLDGGGTGIYMESVVVAGTRYARVAVSSDAGDELPRWRERPDNHDAALMLTDTEVTSMCSVLLNHSHTYYPLQLTSSFLQERVLDTTVVMAASGVFIKNVVAGGSESEGFCLPWAGSGGPVFIESNAAHSSHVGLFLFCAPPAAGTELYEAFFPWSWSGGRDGRQELPMGKGTPYTTSGLASATTRNTDADTTASKGWLTDVHLQNVTDFAQWVIYDNRYIGVYSSGHQNVSVVHSDIFSNPIGVALAVHPMELSGSSQVRNSYVATFPRCSCTAAMYGLTTFDRSDEDNASWHVCQPSAYMEPAWTPKGCGAVTFIDDSYHYTAVLVLPSYAYVPLSYSRDTVFTAPDGGVLESSTEGTLLFDEVLFGAVGELNLCDSTVCEATVMHGTGNVLRSAAVMGTTGESLRSSASLSSIEASRIEYAPSCAQALVHSPILSAKRPMASNRNMDHHDNDDISSRSVANTLLSVYRPLSGTTASVLRLRPTTTAADNPSSAAAAATLADLAQHIRDYCANGNLCDASDSATVATLQEAYASPYVMTAVYDADATLFNGLGPKQIYVPLGATLGSPFSQLLASRCVLSTLAEGNLFACDFDEMFYQVRLRSVDDRVSKGAAVPFLFTRTSLSVADTTATGLTDAADESGDGTTNSVAVLQPFGHRSSGSSNASALSTINDATFFSSASQLAMQVPLGIVTVNINPLSYPEALELHTTACPTPSRIANVSSLLKIRLMDESVTVHVWLVRTRAMLENVHLVESTATMYSSTVSAAHEMEEYVSVDRPQWVEQTTVSDEYTLWARNTMQSHDNGVTVSSLLFRLSCGERLRIHQLVYATLVLYTTGNADAVAQHMLRYGTTLTVRQLLPPQRYPDVDTDYYAGRVSISFFSLAPDAITGEGMMLTIRAVATDSFDYNVTAATLLVTEFSNLFSAAYSRPVRSGESEAVGVQDGAHNSLRSNGLPNRDANTPFGPLVNLLDIAGVLFRVLVVMPPQLPSERDALQAVLSKVNIMKRGQVAEGPLTTLTTVVSVVFVLAAVFAIVLYALPMLQHRKAPTADARRRAASTMDVSAATLVVERAPSNGAVCATAVVVWVAGALRTTLGATLDKAGVTRSAAETMQALHGTDSSIRTLSKELGTHHHIRKRVDKQSKDAAPAKVVRQLFLLPSYNVLSGTSICGPAAAPISAFITHARSERPVARFSDPQRSQEADRQRYVDEWRLGTRAMSFLVQRGTSMNSGGTAGGGLSNSTMYGGATASTSSYATRVPAGRDGGRSSGAATGGDFVSPVLSSVLSTNASCRSAQQQQQQPWLRSAFERAATPAFSLLSSRALSPSPASADAAMTTLERVIPVGMPPDSVPRFSTPLGVPKDLSAKDGGFQPFSTGSDSTITIAPTFTGLPPLPPVSSDPIGAAAASARATPLLTVSAASPSPTDTAAVSPHMPGVTPVAIQSILTTSILAGATSLAYPSRLLHIIGTAPDVPLSAVGSGVVAGDGRPEESVVAATTSTLGIFPGAASDDVPLVLRGRGNIMFTTPDTDVEATRALRGVGSVTLPLNSRIVGEENGLAFDSED</sequence>
<dbReference type="InterPro" id="IPR014756">
    <property type="entry name" value="Ig_E-set"/>
</dbReference>
<dbReference type="InterPro" id="IPR013783">
    <property type="entry name" value="Ig-like_fold"/>
</dbReference>
<dbReference type="RefSeq" id="XP_015664604.1">
    <property type="nucleotide sequence ID" value="XM_015796596.1"/>
</dbReference>
<dbReference type="SUPFAM" id="SSF81296">
    <property type="entry name" value="E set domains"/>
    <property type="match status" value="2"/>
</dbReference>
<dbReference type="SMART" id="SM01225">
    <property type="entry name" value="G8"/>
    <property type="match status" value="1"/>
</dbReference>
<dbReference type="Gene3D" id="2.60.40.10">
    <property type="entry name" value="Immunoglobulins"/>
    <property type="match status" value="4"/>
</dbReference>
<gene>
    <name evidence="5" type="ORF">ABB37_00414</name>
</gene>
<accession>A0A0N0E089</accession>
<dbReference type="EMBL" id="LGTL01000001">
    <property type="protein sequence ID" value="KPA86165.1"/>
    <property type="molecule type" value="Genomic_DNA"/>
</dbReference>
<reference evidence="5 6" key="1">
    <citation type="submission" date="2015-07" db="EMBL/GenBank/DDBJ databases">
        <title>High-quality genome of monoxenous trypanosomatid Leptomonas pyrrhocoris.</title>
        <authorList>
            <person name="Flegontov P."/>
            <person name="Butenko A."/>
            <person name="Firsov S."/>
            <person name="Vlcek C."/>
            <person name="Logacheva M.D."/>
            <person name="Field M."/>
            <person name="Filatov D."/>
            <person name="Flegontova O."/>
            <person name="Gerasimov E."/>
            <person name="Jackson A.P."/>
            <person name="Kelly S."/>
            <person name="Opperdoes F."/>
            <person name="O'Reilly A."/>
            <person name="Votypka J."/>
            <person name="Yurchenko V."/>
            <person name="Lukes J."/>
        </authorList>
    </citation>
    <scope>NUCLEOTIDE SEQUENCE [LARGE SCALE GENOMIC DNA]</scope>
    <source>
        <strain evidence="5">H10</strain>
    </source>
</reference>
<dbReference type="Pfam" id="PF10162">
    <property type="entry name" value="G8"/>
    <property type="match status" value="1"/>
</dbReference>
<evidence type="ECO:0000313" key="6">
    <source>
        <dbReference type="Proteomes" id="UP000037923"/>
    </source>
</evidence>
<evidence type="ECO:0000256" key="2">
    <source>
        <dbReference type="SAM" id="MobiDB-lite"/>
    </source>
</evidence>
<dbReference type="OrthoDB" id="120976at2759"/>
<feature type="domain" description="G8" evidence="4">
    <location>
        <begin position="1797"/>
        <end position="1931"/>
    </location>
</feature>
<keyword evidence="1" id="KW-0732">Signal</keyword>
<dbReference type="InterPro" id="IPR019316">
    <property type="entry name" value="G8_domain"/>
</dbReference>
<dbReference type="PROSITE" id="PS51484">
    <property type="entry name" value="G8"/>
    <property type="match status" value="1"/>
</dbReference>
<dbReference type="PANTHER" id="PTHR46769:SF2">
    <property type="entry name" value="FIBROCYSTIN-L ISOFORM 2 PRECURSOR-RELATED"/>
    <property type="match status" value="1"/>
</dbReference>
<evidence type="ECO:0000259" key="4">
    <source>
        <dbReference type="PROSITE" id="PS51484"/>
    </source>
</evidence>
<protein>
    <submittedName>
        <fullName evidence="5">Putative transmembrane protein</fullName>
    </submittedName>
</protein>
<evidence type="ECO:0000256" key="3">
    <source>
        <dbReference type="SAM" id="Phobius"/>
    </source>
</evidence>
<dbReference type="VEuPathDB" id="TriTrypDB:LpyrH10_01_4140"/>
<dbReference type="GeneID" id="26900712"/>
<keyword evidence="6" id="KW-1185">Reference proteome</keyword>
<dbReference type="SMART" id="SM00429">
    <property type="entry name" value="IPT"/>
    <property type="match status" value="2"/>
</dbReference>
<keyword evidence="3" id="KW-0472">Membrane</keyword>
<evidence type="ECO:0000313" key="5">
    <source>
        <dbReference type="EMBL" id="KPA86165.1"/>
    </source>
</evidence>
<feature type="region of interest" description="Disordered" evidence="2">
    <location>
        <begin position="2486"/>
        <end position="2506"/>
    </location>
</feature>
<evidence type="ECO:0000256" key="1">
    <source>
        <dbReference type="ARBA" id="ARBA00022729"/>
    </source>
</evidence>
<feature type="compositionally biased region" description="Basic and acidic residues" evidence="2">
    <location>
        <begin position="2559"/>
        <end position="2573"/>
    </location>
</feature>
<organism evidence="5 6">
    <name type="scientific">Leptomonas pyrrhocoris</name>
    <name type="common">Firebug parasite</name>
    <dbReference type="NCBI Taxonomy" id="157538"/>
    <lineage>
        <taxon>Eukaryota</taxon>
        <taxon>Discoba</taxon>
        <taxon>Euglenozoa</taxon>
        <taxon>Kinetoplastea</taxon>
        <taxon>Metakinetoplastina</taxon>
        <taxon>Trypanosomatida</taxon>
        <taxon>Trypanosomatidae</taxon>
        <taxon>Leishmaniinae</taxon>
        <taxon>Leptomonas</taxon>
    </lineage>
</organism>
<dbReference type="Proteomes" id="UP000037923">
    <property type="component" value="Unassembled WGS sequence"/>
</dbReference>
<dbReference type="Pfam" id="PF01833">
    <property type="entry name" value="TIG"/>
    <property type="match status" value="2"/>
</dbReference>
<feature type="region of interest" description="Disordered" evidence="2">
    <location>
        <begin position="2547"/>
        <end position="2573"/>
    </location>
</feature>